<dbReference type="Gene3D" id="3.90.1150.130">
    <property type="match status" value="1"/>
</dbReference>
<dbReference type="InterPro" id="IPR015424">
    <property type="entry name" value="PyrdxlP-dep_Trfase"/>
</dbReference>
<feature type="domain" description="Aminotransferase class V" evidence="1">
    <location>
        <begin position="55"/>
        <end position="229"/>
    </location>
</feature>
<dbReference type="PANTHER" id="PTHR43797">
    <property type="entry name" value="HOMOCYSTEINE/CYSTEINE SYNTHASE"/>
    <property type="match status" value="1"/>
</dbReference>
<dbReference type="InterPro" id="IPR015421">
    <property type="entry name" value="PyrdxlP-dep_Trfase_major"/>
</dbReference>
<dbReference type="InterPro" id="IPR054718">
    <property type="entry name" value="YhfS-like_C"/>
</dbReference>
<dbReference type="InterPro" id="IPR006235">
    <property type="entry name" value="OAc-hSer/O-AcSer_sulfhydrylase"/>
</dbReference>
<dbReference type="GO" id="GO:0003961">
    <property type="term" value="F:O-acetylhomoserine aminocarboxypropyltransferase activity"/>
    <property type="evidence" value="ECO:0007669"/>
    <property type="project" value="TreeGrafter"/>
</dbReference>
<dbReference type="Proteomes" id="UP000595038">
    <property type="component" value="Chromosome"/>
</dbReference>
<dbReference type="GO" id="GO:0006535">
    <property type="term" value="P:cysteine biosynthetic process from serine"/>
    <property type="evidence" value="ECO:0007669"/>
    <property type="project" value="TreeGrafter"/>
</dbReference>
<keyword evidence="3" id="KW-0808">Transferase</keyword>
<name>A0A1Y0YBV1_BACLI</name>
<gene>
    <name evidence="4" type="ORF">CHCC16736_1115</name>
    <name evidence="3" type="ORF">I6G80_23385</name>
</gene>
<evidence type="ECO:0000313" key="4">
    <source>
        <dbReference type="EMBL" id="TWL24314.1"/>
    </source>
</evidence>
<dbReference type="EMBL" id="CP065647">
    <property type="protein sequence ID" value="QPR72691.1"/>
    <property type="molecule type" value="Genomic_DNA"/>
</dbReference>
<keyword evidence="3" id="KW-0032">Aminotransferase</keyword>
<sequence>MSMDTYPLDSLSIEEAMHRQFKLVDVMTRHFRGEELLSLGDLGVVKGINKPRFTKKIEETLADFFGTEKAMLVRGAGTGALRFGFMSFLKPGDEILVHDAPIYPTSKTTLESMGILPIYADFHDSEQIKEAILKHPKLKGVLIQHTRQKIDDHYDLAETIKKIRSIYSDLVIITDDNYAAMKAEKIGAQLKADLSTFSLFKLLGPEGIGVILGRKNLIEKIEKINYSGGSQVQGYEALEALRGLIYAPVMLAIQASVNDQLVHSLNNGAIKGVKKAYLANAQSKVLLVEFVKPIAEKVLHHANELGAAPHPIGAESKYEFAPMFYRVSGTFLSADPSLAKKMIRINPLRSGPETILRILNTSVHRATEDLSVNSSKGDDINE</sequence>
<dbReference type="AlphaFoldDB" id="A0A1Y0YBV1"/>
<organism evidence="4 5">
    <name type="scientific">Bacillus licheniformis</name>
    <dbReference type="NCBI Taxonomy" id="1402"/>
    <lineage>
        <taxon>Bacteria</taxon>
        <taxon>Bacillati</taxon>
        <taxon>Bacillota</taxon>
        <taxon>Bacilli</taxon>
        <taxon>Bacillales</taxon>
        <taxon>Bacillaceae</taxon>
        <taxon>Bacillus</taxon>
    </lineage>
</organism>
<dbReference type="Pfam" id="PF00266">
    <property type="entry name" value="Aminotran_5"/>
    <property type="match status" value="1"/>
</dbReference>
<dbReference type="Pfam" id="PF22475">
    <property type="entry name" value="YhfS-like_C"/>
    <property type="match status" value="1"/>
</dbReference>
<evidence type="ECO:0000259" key="1">
    <source>
        <dbReference type="Pfam" id="PF00266"/>
    </source>
</evidence>
<dbReference type="InterPro" id="IPR000192">
    <property type="entry name" value="Aminotrans_V_dom"/>
</dbReference>
<dbReference type="GO" id="GO:0008483">
    <property type="term" value="F:transaminase activity"/>
    <property type="evidence" value="ECO:0007669"/>
    <property type="project" value="UniProtKB-KW"/>
</dbReference>
<reference evidence="3 6" key="2">
    <citation type="submission" date="2020-12" db="EMBL/GenBank/DDBJ databases">
        <title>FDA dAtabase for Regulatory Grade micrObial Sequences (FDA-ARGOS): Supporting development and validation of Infectious Disease Dx tests.</title>
        <authorList>
            <person name="Nelson B."/>
            <person name="Plummer A."/>
            <person name="Tallon L."/>
            <person name="Sadzewicz L."/>
            <person name="Zhao X."/>
            <person name="Boylan J."/>
            <person name="Ott S."/>
            <person name="Bowen H."/>
            <person name="Vavikolanu K."/>
            <person name="Mehta A."/>
            <person name="Aluvathingal J."/>
            <person name="Nadendla S."/>
            <person name="Myers T."/>
            <person name="Yan Y."/>
            <person name="Sichtig H."/>
        </authorList>
    </citation>
    <scope>NUCLEOTIDE SEQUENCE [LARGE SCALE GENOMIC DNA]</scope>
    <source>
        <strain evidence="3 6">FDAARGOS_923</strain>
    </source>
</reference>
<dbReference type="GeneID" id="92862696"/>
<dbReference type="GO" id="GO:0004124">
    <property type="term" value="F:cysteine synthase activity"/>
    <property type="evidence" value="ECO:0007669"/>
    <property type="project" value="TreeGrafter"/>
</dbReference>
<dbReference type="RefSeq" id="WP_003179584.1">
    <property type="nucleotide sequence ID" value="NZ_BEXU01000007.1"/>
</dbReference>
<reference evidence="4 5" key="1">
    <citation type="submission" date="2019-06" db="EMBL/GenBank/DDBJ databases">
        <title>Genome sequence analysis of &gt;100 Bacillus licheniformis strains suggests intrinsic resistance to this species.</title>
        <authorList>
            <person name="Wels M."/>
            <person name="Siezen R.J."/>
            <person name="Johansen E."/>
            <person name="Stuer-Lauridsen B."/>
            <person name="Bjerre K."/>
            <person name="Nielsen B.K.K."/>
        </authorList>
    </citation>
    <scope>NUCLEOTIDE SEQUENCE [LARGE SCALE GENOMIC DNA]</scope>
    <source>
        <strain evidence="4 5">BAC-16736</strain>
    </source>
</reference>
<dbReference type="Gene3D" id="3.40.640.10">
    <property type="entry name" value="Type I PLP-dependent aspartate aminotransferase-like (Major domain)"/>
    <property type="match status" value="1"/>
</dbReference>
<protein>
    <submittedName>
        <fullName evidence="3">Aminotransferase class V-fold PLP-dependent enzyme</fullName>
    </submittedName>
    <submittedName>
        <fullName evidence="4">Putative cysteine desulfurase</fullName>
    </submittedName>
</protein>
<dbReference type="GO" id="GO:0071269">
    <property type="term" value="P:L-homocysteine biosynthetic process"/>
    <property type="evidence" value="ECO:0007669"/>
    <property type="project" value="TreeGrafter"/>
</dbReference>
<dbReference type="GO" id="GO:0005737">
    <property type="term" value="C:cytoplasm"/>
    <property type="evidence" value="ECO:0007669"/>
    <property type="project" value="TreeGrafter"/>
</dbReference>
<evidence type="ECO:0000313" key="5">
    <source>
        <dbReference type="Proteomes" id="UP000435910"/>
    </source>
</evidence>
<accession>A0A1Y0YBV1</accession>
<dbReference type="SUPFAM" id="SSF53383">
    <property type="entry name" value="PLP-dependent transferases"/>
    <property type="match status" value="1"/>
</dbReference>
<evidence type="ECO:0000313" key="6">
    <source>
        <dbReference type="Proteomes" id="UP000595038"/>
    </source>
</evidence>
<proteinExistence type="predicted"/>
<feature type="domain" description="YhfS-like C-terminal" evidence="2">
    <location>
        <begin position="259"/>
        <end position="359"/>
    </location>
</feature>
<dbReference type="EMBL" id="NILC01000027">
    <property type="protein sequence ID" value="TWL24314.1"/>
    <property type="molecule type" value="Genomic_DNA"/>
</dbReference>
<dbReference type="OMA" id="MIRINPM"/>
<dbReference type="Proteomes" id="UP000435910">
    <property type="component" value="Unassembled WGS sequence"/>
</dbReference>
<evidence type="ECO:0000259" key="2">
    <source>
        <dbReference type="Pfam" id="PF22475"/>
    </source>
</evidence>
<dbReference type="PANTHER" id="PTHR43797:SF2">
    <property type="entry name" value="HOMOCYSTEINE_CYSTEINE SYNTHASE"/>
    <property type="match status" value="1"/>
</dbReference>
<evidence type="ECO:0000313" key="3">
    <source>
        <dbReference type="EMBL" id="QPR72691.1"/>
    </source>
</evidence>